<reference evidence="2 3" key="1">
    <citation type="submission" date="2018-08" db="EMBL/GenBank/DDBJ databases">
        <title>A genome reference for cultivated species of the human gut microbiota.</title>
        <authorList>
            <person name="Zou Y."/>
            <person name="Xue W."/>
            <person name="Luo G."/>
        </authorList>
    </citation>
    <scope>NUCLEOTIDE SEQUENCE [LARGE SCALE GENOMIC DNA]</scope>
    <source>
        <strain evidence="2 3">AM23-23</strain>
    </source>
</reference>
<dbReference type="InterPro" id="IPR004697">
    <property type="entry name" value="AbgT"/>
</dbReference>
<organism evidence="2 3">
    <name type="scientific">Phocaeicola plebeius</name>
    <dbReference type="NCBI Taxonomy" id="310297"/>
    <lineage>
        <taxon>Bacteria</taxon>
        <taxon>Pseudomonadati</taxon>
        <taxon>Bacteroidota</taxon>
        <taxon>Bacteroidia</taxon>
        <taxon>Bacteroidales</taxon>
        <taxon>Bacteroidaceae</taxon>
        <taxon>Phocaeicola</taxon>
    </lineage>
</organism>
<sequence>MNGQESMPAAWLPVRLSCAYLTSTIWNPMKNKFSLHPATCFLLLFLLAALLSWTGSIYEWEGVRSLLSDEGLRWLLRTLLDDYILSPVFQAVVCLFFGGGLFLHSGLGDACHRMVSGTRKFSRKEKRGMGLAAVTFLVYVGLCVLLAFGPWNTVRSAIGTLSDSPLADGFWGVCSLGVALPSIVYGFASDSYLDDSDVVEGIAYLYKNWATYFVVLLFITLFFSSLEFSGLTDYAGLPDEVCRGAYLLCCVLFLL</sequence>
<keyword evidence="1" id="KW-0812">Transmembrane</keyword>
<feature type="transmembrane region" description="Helical" evidence="1">
    <location>
        <begin position="128"/>
        <end position="149"/>
    </location>
</feature>
<feature type="transmembrane region" description="Helical" evidence="1">
    <location>
        <begin position="83"/>
        <end position="107"/>
    </location>
</feature>
<dbReference type="GO" id="GO:1902604">
    <property type="term" value="P:p-aminobenzoyl-glutamate transmembrane transport"/>
    <property type="evidence" value="ECO:0007669"/>
    <property type="project" value="InterPro"/>
</dbReference>
<comment type="caution">
    <text evidence="2">The sequence shown here is derived from an EMBL/GenBank/DDBJ whole genome shotgun (WGS) entry which is preliminary data.</text>
</comment>
<dbReference type="GO" id="GO:0015558">
    <property type="term" value="F:secondary active p-aminobenzoyl-glutamate transmembrane transporter activity"/>
    <property type="evidence" value="ECO:0007669"/>
    <property type="project" value="InterPro"/>
</dbReference>
<evidence type="ECO:0000313" key="3">
    <source>
        <dbReference type="Proteomes" id="UP000283485"/>
    </source>
</evidence>
<proteinExistence type="predicted"/>
<accession>A0A414RE43</accession>
<evidence type="ECO:0000313" key="2">
    <source>
        <dbReference type="EMBL" id="RHF91289.1"/>
    </source>
</evidence>
<feature type="transmembrane region" description="Helical" evidence="1">
    <location>
        <begin position="169"/>
        <end position="188"/>
    </location>
</feature>
<keyword evidence="1" id="KW-0472">Membrane</keyword>
<dbReference type="AlphaFoldDB" id="A0A414RE43"/>
<dbReference type="Proteomes" id="UP000283485">
    <property type="component" value="Unassembled WGS sequence"/>
</dbReference>
<dbReference type="PANTHER" id="PTHR30282:SF0">
    <property type="entry name" value="P-AMINOBENZOYL-GLUTAMATE TRANSPORT PROTEIN"/>
    <property type="match status" value="1"/>
</dbReference>
<protein>
    <submittedName>
        <fullName evidence="2">AbgT transporter</fullName>
    </submittedName>
</protein>
<feature type="transmembrane region" description="Helical" evidence="1">
    <location>
        <begin position="209"/>
        <end position="226"/>
    </location>
</feature>
<name>A0A414RE43_9BACT</name>
<feature type="transmembrane region" description="Helical" evidence="1">
    <location>
        <begin position="38"/>
        <end position="58"/>
    </location>
</feature>
<dbReference type="Pfam" id="PF03806">
    <property type="entry name" value="ABG_transport"/>
    <property type="match status" value="1"/>
</dbReference>
<keyword evidence="1" id="KW-1133">Transmembrane helix</keyword>
<evidence type="ECO:0000256" key="1">
    <source>
        <dbReference type="SAM" id="Phobius"/>
    </source>
</evidence>
<gene>
    <name evidence="2" type="ORF">DW653_07545</name>
</gene>
<dbReference type="EMBL" id="QRHQ01000011">
    <property type="protein sequence ID" value="RHF91289.1"/>
    <property type="molecule type" value="Genomic_DNA"/>
</dbReference>
<dbReference type="PANTHER" id="PTHR30282">
    <property type="entry name" value="P-AMINOBENZOYL GLUTAMATE TRANSPORTER"/>
    <property type="match status" value="1"/>
</dbReference>